<sequence length="178" mass="19807">MNTYNFSLVLGGISNRTPLLEDKIYSAGCDDALVCFYGSTVYLQFDREAKSFQDAVLSAIQQMESLSDCRVTAVDAGGYVGISDIAERSDLTKQSISLLKEGKRGSGDFPSPLYRLTGKQPLWQWSEVAEWLASYEKIPKQLAEHAELVSNLNLALQLRDNKVRIKVGELMEALPNKH</sequence>
<protein>
    <recommendedName>
        <fullName evidence="5">DNA-binding protein</fullName>
    </recommendedName>
</protein>
<name>A0A8I1KDQ8_9GAMM</name>
<reference evidence="2 4" key="1">
    <citation type="submission" date="2020-09" db="EMBL/GenBank/DDBJ databases">
        <title>Draft Genomes of Bacterial Isolates from North Pond Shallow Sediments.</title>
        <authorList>
            <person name="Kiel Reese B."/>
            <person name="Mullis M."/>
            <person name="Weisend R.E."/>
        </authorList>
    </citation>
    <scope>NUCLEOTIDE SEQUENCE</scope>
    <source>
        <strain evidence="2">KJE-2</strain>
        <strain evidence="1 4">KJE-3</strain>
    </source>
</reference>
<evidence type="ECO:0008006" key="5">
    <source>
        <dbReference type="Google" id="ProtNLM"/>
    </source>
</evidence>
<accession>A0A8I1KDQ8</accession>
<evidence type="ECO:0000313" key="2">
    <source>
        <dbReference type="EMBL" id="MBJ7315211.1"/>
    </source>
</evidence>
<evidence type="ECO:0000313" key="3">
    <source>
        <dbReference type="Proteomes" id="UP000621390"/>
    </source>
</evidence>
<dbReference type="Proteomes" id="UP000655994">
    <property type="component" value="Unassembled WGS sequence"/>
</dbReference>
<gene>
    <name evidence="1" type="ORF">JHC10_00365</name>
    <name evidence="2" type="ORF">JHC11_04280</name>
</gene>
<dbReference type="EMBL" id="JAEMOP010000002">
    <property type="protein sequence ID" value="MBJ7315211.1"/>
    <property type="molecule type" value="Genomic_DNA"/>
</dbReference>
<evidence type="ECO:0000313" key="1">
    <source>
        <dbReference type="EMBL" id="MBJ7265387.1"/>
    </source>
</evidence>
<organism evidence="2 3">
    <name type="scientific">Idiomarina abyssalis</name>
    <dbReference type="NCBI Taxonomy" id="86102"/>
    <lineage>
        <taxon>Bacteria</taxon>
        <taxon>Pseudomonadati</taxon>
        <taxon>Pseudomonadota</taxon>
        <taxon>Gammaproteobacteria</taxon>
        <taxon>Alteromonadales</taxon>
        <taxon>Idiomarinaceae</taxon>
        <taxon>Idiomarina</taxon>
    </lineage>
</organism>
<dbReference type="AlphaFoldDB" id="A0A8I1KDQ8"/>
<keyword evidence="4" id="KW-1185">Reference proteome</keyword>
<comment type="caution">
    <text evidence="2">The sequence shown here is derived from an EMBL/GenBank/DDBJ whole genome shotgun (WGS) entry which is preliminary data.</text>
</comment>
<proteinExistence type="predicted"/>
<dbReference type="Proteomes" id="UP000621390">
    <property type="component" value="Unassembled WGS sequence"/>
</dbReference>
<dbReference type="EMBL" id="JAEMOS010000001">
    <property type="protein sequence ID" value="MBJ7265387.1"/>
    <property type="molecule type" value="Genomic_DNA"/>
</dbReference>
<dbReference type="RefSeq" id="WP_199493105.1">
    <property type="nucleotide sequence ID" value="NZ_JAEMOO010000018.1"/>
</dbReference>
<evidence type="ECO:0000313" key="4">
    <source>
        <dbReference type="Proteomes" id="UP000655994"/>
    </source>
</evidence>